<gene>
    <name evidence="1" type="ORF">SAMN05421507_11841</name>
</gene>
<evidence type="ECO:0000313" key="2">
    <source>
        <dbReference type="Proteomes" id="UP000199691"/>
    </source>
</evidence>
<organism evidence="1 2">
    <name type="scientific">Lentzea jiangxiensis</name>
    <dbReference type="NCBI Taxonomy" id="641025"/>
    <lineage>
        <taxon>Bacteria</taxon>
        <taxon>Bacillati</taxon>
        <taxon>Actinomycetota</taxon>
        <taxon>Actinomycetes</taxon>
        <taxon>Pseudonocardiales</taxon>
        <taxon>Pseudonocardiaceae</taxon>
        <taxon>Lentzea</taxon>
    </lineage>
</organism>
<dbReference type="STRING" id="641025.SAMN05421507_11841"/>
<dbReference type="EMBL" id="FNIX01000018">
    <property type="protein sequence ID" value="SDP87764.1"/>
    <property type="molecule type" value="Genomic_DNA"/>
</dbReference>
<dbReference type="AlphaFoldDB" id="A0A1H0WAN8"/>
<keyword evidence="2" id="KW-1185">Reference proteome</keyword>
<dbReference type="Proteomes" id="UP000199691">
    <property type="component" value="Unassembled WGS sequence"/>
</dbReference>
<proteinExistence type="predicted"/>
<protein>
    <submittedName>
        <fullName evidence="1">Uncharacterized protein</fullName>
    </submittedName>
</protein>
<reference evidence="2" key="1">
    <citation type="submission" date="2016-10" db="EMBL/GenBank/DDBJ databases">
        <authorList>
            <person name="Varghese N."/>
            <person name="Submissions S."/>
        </authorList>
    </citation>
    <scope>NUCLEOTIDE SEQUENCE [LARGE SCALE GENOMIC DNA]</scope>
    <source>
        <strain evidence="2">CGMCC 4.6609</strain>
    </source>
</reference>
<accession>A0A1H0WAN8</accession>
<evidence type="ECO:0000313" key="1">
    <source>
        <dbReference type="EMBL" id="SDP87764.1"/>
    </source>
</evidence>
<name>A0A1H0WAN8_9PSEU</name>
<sequence>MECAGRLSDVGIGYKEVIHVEKTRAKMKKITVRKVGPVRLTAAACSQYNVKPA</sequence>